<dbReference type="Pfam" id="PF08645">
    <property type="entry name" value="PNK3P"/>
    <property type="match status" value="1"/>
</dbReference>
<gene>
    <name evidence="2" type="ORF">BGZ99_006843</name>
</gene>
<dbReference type="PANTHER" id="PTHR12083:SF9">
    <property type="entry name" value="BIFUNCTIONAL POLYNUCLEOTIDE PHOSPHATASE_KINASE"/>
    <property type="match status" value="1"/>
</dbReference>
<reference evidence="2" key="1">
    <citation type="journal article" date="2020" name="Fungal Divers.">
        <title>Resolving the Mortierellaceae phylogeny through synthesis of multi-gene phylogenetics and phylogenomics.</title>
        <authorList>
            <person name="Vandepol N."/>
            <person name="Liber J."/>
            <person name="Desiro A."/>
            <person name="Na H."/>
            <person name="Kennedy M."/>
            <person name="Barry K."/>
            <person name="Grigoriev I.V."/>
            <person name="Miller A.N."/>
            <person name="O'Donnell K."/>
            <person name="Stajich J.E."/>
            <person name="Bonito G."/>
        </authorList>
    </citation>
    <scope>NUCLEOTIDE SEQUENCE</scope>
    <source>
        <strain evidence="2">REB-010B</strain>
    </source>
</reference>
<dbReference type="NCBIfam" id="TIGR01664">
    <property type="entry name" value="DNA-3'-Pase"/>
    <property type="match status" value="1"/>
</dbReference>
<dbReference type="GO" id="GO:0046404">
    <property type="term" value="F:ATP-dependent polydeoxyribonucleotide 5'-hydroxyl-kinase activity"/>
    <property type="evidence" value="ECO:0007669"/>
    <property type="project" value="TreeGrafter"/>
</dbReference>
<dbReference type="GO" id="GO:0003690">
    <property type="term" value="F:double-stranded DNA binding"/>
    <property type="evidence" value="ECO:0007669"/>
    <property type="project" value="TreeGrafter"/>
</dbReference>
<dbReference type="PANTHER" id="PTHR12083">
    <property type="entry name" value="BIFUNCTIONAL POLYNUCLEOTIDE PHOSPHATASE/KINASE"/>
    <property type="match status" value="1"/>
</dbReference>
<organism evidence="2 3">
    <name type="scientific">Dissophora globulifera</name>
    <dbReference type="NCBI Taxonomy" id="979702"/>
    <lineage>
        <taxon>Eukaryota</taxon>
        <taxon>Fungi</taxon>
        <taxon>Fungi incertae sedis</taxon>
        <taxon>Mucoromycota</taxon>
        <taxon>Mortierellomycotina</taxon>
        <taxon>Mortierellomycetes</taxon>
        <taxon>Mortierellales</taxon>
        <taxon>Mortierellaceae</taxon>
        <taxon>Dissophora</taxon>
    </lineage>
</organism>
<dbReference type="InterPro" id="IPR013954">
    <property type="entry name" value="PNK3P"/>
</dbReference>
<feature type="compositionally biased region" description="Low complexity" evidence="1">
    <location>
        <begin position="362"/>
        <end position="374"/>
    </location>
</feature>
<evidence type="ECO:0000313" key="2">
    <source>
        <dbReference type="EMBL" id="KAG0316539.1"/>
    </source>
</evidence>
<dbReference type="Proteomes" id="UP000738325">
    <property type="component" value="Unassembled WGS sequence"/>
</dbReference>
<proteinExistence type="predicted"/>
<evidence type="ECO:0000313" key="3">
    <source>
        <dbReference type="Proteomes" id="UP000738325"/>
    </source>
</evidence>
<evidence type="ECO:0000256" key="1">
    <source>
        <dbReference type="SAM" id="MobiDB-lite"/>
    </source>
</evidence>
<keyword evidence="3" id="KW-1185">Reference proteome</keyword>
<protein>
    <submittedName>
        <fullName evidence="2">Uncharacterized protein</fullName>
    </submittedName>
</protein>
<dbReference type="SUPFAM" id="SSF52540">
    <property type="entry name" value="P-loop containing nucleoside triphosphate hydrolases"/>
    <property type="match status" value="1"/>
</dbReference>
<dbReference type="InterPro" id="IPR036412">
    <property type="entry name" value="HAD-like_sf"/>
</dbReference>
<dbReference type="NCBIfam" id="TIGR01662">
    <property type="entry name" value="HAD-SF-IIIA"/>
    <property type="match status" value="1"/>
</dbReference>
<dbReference type="OrthoDB" id="19045at2759"/>
<dbReference type="Gene3D" id="3.40.50.1000">
    <property type="entry name" value="HAD superfamily/HAD-like"/>
    <property type="match status" value="1"/>
</dbReference>
<dbReference type="Pfam" id="PF13671">
    <property type="entry name" value="AAA_33"/>
    <property type="match status" value="1"/>
</dbReference>
<comment type="caution">
    <text evidence="2">The sequence shown here is derived from an EMBL/GenBank/DDBJ whole genome shotgun (WGS) entry which is preliminary data.</text>
</comment>
<feature type="compositionally biased region" description="Low complexity" evidence="1">
    <location>
        <begin position="383"/>
        <end position="397"/>
    </location>
</feature>
<dbReference type="InterPro" id="IPR006551">
    <property type="entry name" value="Polynucleotide_phosphatase"/>
</dbReference>
<dbReference type="AlphaFoldDB" id="A0A9P6RCF3"/>
<feature type="region of interest" description="Disordered" evidence="1">
    <location>
        <begin position="355"/>
        <end position="398"/>
    </location>
</feature>
<name>A0A9P6RCF3_9FUNG</name>
<dbReference type="EMBL" id="JAAAIP010000474">
    <property type="protein sequence ID" value="KAG0316539.1"/>
    <property type="molecule type" value="Genomic_DNA"/>
</dbReference>
<dbReference type="SUPFAM" id="SSF56784">
    <property type="entry name" value="HAD-like"/>
    <property type="match status" value="1"/>
</dbReference>
<sequence length="452" mass="51169">MFSIFEKASNAPGTPADIQWTTHGTSFIVGEAFHPQPGSKDQTLIKVNGKHKWPKNADDWVWWAPGVPAHMKEVADSGYTIVVITNQNGLDGNKKKQDEMRLKFEKICGRLGIPMWILISMQKDHYRKPMTGLWHWLEDRFNADDVEIDRAKSYYIGDAAGRHADWKAGAVKDFNNTDRKFAASLDLEFRTPEDFFLNQHCPNDKWSYGPFDPKAWPKNAPLFSPTSSPLLPSPVTCEVIVFCGYPASGKTSFAQKYILPSGQYDYVNQDTLKSKDKCLKATEQSLQNKRAVVVDNTNADIATRASYIALAKKHGVPVRCFLFLADKNLATHNNYFRAFHRPLVEAAEKVKTKAPKIREETNTTTTSTVTTTTTSDGPDKESLSTSTSASAETVTVSKVRDEPVRERLSEMVFASFANKYQEPQLQEGFTEIKRINFVPDEDIRATWERWYF</sequence>
<dbReference type="GO" id="GO:0046403">
    <property type="term" value="F:polynucleotide 3'-phosphatase activity"/>
    <property type="evidence" value="ECO:0007669"/>
    <property type="project" value="TreeGrafter"/>
</dbReference>
<dbReference type="Gene3D" id="3.40.50.300">
    <property type="entry name" value="P-loop containing nucleotide triphosphate hydrolases"/>
    <property type="match status" value="1"/>
</dbReference>
<accession>A0A9P6RCF3</accession>
<dbReference type="InterPro" id="IPR006549">
    <property type="entry name" value="HAD-SF_hydro_IIIA"/>
</dbReference>
<dbReference type="InterPro" id="IPR027417">
    <property type="entry name" value="P-loop_NTPase"/>
</dbReference>
<dbReference type="InterPro" id="IPR023214">
    <property type="entry name" value="HAD_sf"/>
</dbReference>
<dbReference type="GO" id="GO:0006281">
    <property type="term" value="P:DNA repair"/>
    <property type="evidence" value="ECO:0007669"/>
    <property type="project" value="TreeGrafter"/>
</dbReference>